<sequence>MEAQPDAETDYHQPHKRKNCTPQMDCPSSSSVSDPAVEIPNIPEELIIEILSRLPVKPLLRFRLKFNLKLCPLHAAIYQHDDDAPATHVTIMDDDFLVNSLGNNHDFNREIVMADFDDGYDHKVFLLGSCNGLLCVYVFGDIFLWNPSIRKSKKLPGFSPKSGTAAAMLYGFGYDESNDDYKVYRILGSNQTWVDVYSQNMNSWGRIDEFKGVLINQGVYFVSGKLHWSVGSTGGKIVTLDLTDGMHGEVEQPKYGEHHVGWNLEVLGGCLAVFYYHQNGHVDLWIMQEYGVKESWTKVVLMINYPYSSFQMFQKPVFLLKDGEILFQFGDGLVLYYPKRKSCTYPRIANVKALLEVDVYAESLVLLNDHDGVEIA</sequence>
<dbReference type="NCBIfam" id="TIGR01640">
    <property type="entry name" value="F_box_assoc_1"/>
    <property type="match status" value="1"/>
</dbReference>
<proteinExistence type="predicted"/>
<feature type="region of interest" description="Disordered" evidence="1">
    <location>
        <begin position="1"/>
        <end position="34"/>
    </location>
</feature>
<dbReference type="OrthoDB" id="1294659at2759"/>
<dbReference type="Pfam" id="PF08268">
    <property type="entry name" value="FBA_3"/>
    <property type="match status" value="1"/>
</dbReference>
<evidence type="ECO:0000259" key="2">
    <source>
        <dbReference type="Pfam" id="PF08268"/>
    </source>
</evidence>
<dbReference type="GeneID" id="113735615"/>
<reference evidence="3" key="1">
    <citation type="journal article" date="2025" name="Foods">
        <title>Unveiling the Microbial Signatures of Arabica Coffee Cherries: Insights into Ripeness Specific Diversity, Functional Traits, and Implications for Quality and Safety.</title>
        <authorList>
            <consortium name="RefSeq"/>
            <person name="Tenea G.N."/>
            <person name="Cifuentes V."/>
            <person name="Reyes P."/>
            <person name="Cevallos-Vallejos M."/>
        </authorList>
    </citation>
    <scope>NUCLEOTIDE SEQUENCE [LARGE SCALE GENOMIC DNA]</scope>
</reference>
<dbReference type="AlphaFoldDB" id="A0A6P6WUR6"/>
<feature type="domain" description="F-box associated beta-propeller type 3" evidence="2">
    <location>
        <begin position="96"/>
        <end position="342"/>
    </location>
</feature>
<accession>A0A6P6WUR6</accession>
<dbReference type="PANTHER" id="PTHR31672">
    <property type="entry name" value="BNACNNG10540D PROTEIN"/>
    <property type="match status" value="1"/>
</dbReference>
<dbReference type="InterPro" id="IPR017451">
    <property type="entry name" value="F-box-assoc_interact_dom"/>
</dbReference>
<organism evidence="3 4">
    <name type="scientific">Coffea arabica</name>
    <name type="common">Arabian coffee</name>
    <dbReference type="NCBI Taxonomy" id="13443"/>
    <lineage>
        <taxon>Eukaryota</taxon>
        <taxon>Viridiplantae</taxon>
        <taxon>Streptophyta</taxon>
        <taxon>Embryophyta</taxon>
        <taxon>Tracheophyta</taxon>
        <taxon>Spermatophyta</taxon>
        <taxon>Magnoliopsida</taxon>
        <taxon>eudicotyledons</taxon>
        <taxon>Gunneridae</taxon>
        <taxon>Pentapetalae</taxon>
        <taxon>asterids</taxon>
        <taxon>lamiids</taxon>
        <taxon>Gentianales</taxon>
        <taxon>Rubiaceae</taxon>
        <taxon>Ixoroideae</taxon>
        <taxon>Gardenieae complex</taxon>
        <taxon>Bertiereae - Coffeeae clade</taxon>
        <taxon>Coffeeae</taxon>
        <taxon>Coffea</taxon>
    </lineage>
</organism>
<evidence type="ECO:0000313" key="3">
    <source>
        <dbReference type="Proteomes" id="UP001652660"/>
    </source>
</evidence>
<gene>
    <name evidence="4" type="primary">LOC113735615</name>
</gene>
<dbReference type="InterPro" id="IPR013187">
    <property type="entry name" value="F-box-assoc_dom_typ3"/>
</dbReference>
<dbReference type="SUPFAM" id="SSF50965">
    <property type="entry name" value="Galactose oxidase, central domain"/>
    <property type="match status" value="1"/>
</dbReference>
<dbReference type="PANTHER" id="PTHR31672:SF13">
    <property type="entry name" value="F-BOX PROTEIN CPR30-LIKE"/>
    <property type="match status" value="1"/>
</dbReference>
<reference evidence="4" key="2">
    <citation type="submission" date="2025-08" db="UniProtKB">
        <authorList>
            <consortium name="RefSeq"/>
        </authorList>
    </citation>
    <scope>IDENTIFICATION</scope>
    <source>
        <tissue evidence="4">Leaves</tissue>
    </source>
</reference>
<keyword evidence="3" id="KW-1185">Reference proteome</keyword>
<evidence type="ECO:0000313" key="4">
    <source>
        <dbReference type="RefSeq" id="XP_027118411.2"/>
    </source>
</evidence>
<dbReference type="RefSeq" id="XP_027118411.2">
    <property type="nucleotide sequence ID" value="XM_027262610.2"/>
</dbReference>
<dbReference type="InterPro" id="IPR050796">
    <property type="entry name" value="SCF_F-box_component"/>
</dbReference>
<dbReference type="InterPro" id="IPR011043">
    <property type="entry name" value="Gal_Oxase/kelch_b-propeller"/>
</dbReference>
<protein>
    <submittedName>
        <fullName evidence="4">F-box/kelch-repeat protein At3g23880-like</fullName>
    </submittedName>
</protein>
<name>A0A6P6WUR6_COFAR</name>
<feature type="compositionally biased region" description="Polar residues" evidence="1">
    <location>
        <begin position="20"/>
        <end position="33"/>
    </location>
</feature>
<evidence type="ECO:0000256" key="1">
    <source>
        <dbReference type="SAM" id="MobiDB-lite"/>
    </source>
</evidence>
<dbReference type="Proteomes" id="UP001652660">
    <property type="component" value="Chromosome 3e"/>
</dbReference>